<dbReference type="Gene3D" id="3.40.50.1820">
    <property type="entry name" value="alpha/beta hydrolase"/>
    <property type="match status" value="1"/>
</dbReference>
<dbReference type="InterPro" id="IPR029058">
    <property type="entry name" value="AB_hydrolase_fold"/>
</dbReference>
<evidence type="ECO:0000313" key="2">
    <source>
        <dbReference type="EMBL" id="MCK7592659.1"/>
    </source>
</evidence>
<name>A0ABT0GDM9_9GAMM</name>
<evidence type="ECO:0000259" key="1">
    <source>
        <dbReference type="Pfam" id="PF12697"/>
    </source>
</evidence>
<dbReference type="EMBL" id="JALNMH010000002">
    <property type="protein sequence ID" value="MCK7592659.1"/>
    <property type="molecule type" value="Genomic_DNA"/>
</dbReference>
<organism evidence="2 3">
    <name type="scientific">Pseudomarimonas salicorniae</name>
    <dbReference type="NCBI Taxonomy" id="2933270"/>
    <lineage>
        <taxon>Bacteria</taxon>
        <taxon>Pseudomonadati</taxon>
        <taxon>Pseudomonadota</taxon>
        <taxon>Gammaproteobacteria</taxon>
        <taxon>Lysobacterales</taxon>
        <taxon>Lysobacteraceae</taxon>
        <taxon>Pseudomarimonas</taxon>
    </lineage>
</organism>
<dbReference type="Pfam" id="PF12697">
    <property type="entry name" value="Abhydrolase_6"/>
    <property type="match status" value="1"/>
</dbReference>
<feature type="domain" description="AB hydrolase-1" evidence="1">
    <location>
        <begin position="12"/>
        <end position="219"/>
    </location>
</feature>
<dbReference type="RefSeq" id="WP_248204939.1">
    <property type="nucleotide sequence ID" value="NZ_JALNMH010000002.1"/>
</dbReference>
<keyword evidence="2" id="KW-0378">Hydrolase</keyword>
<dbReference type="Proteomes" id="UP001431449">
    <property type="component" value="Unassembled WGS sequence"/>
</dbReference>
<dbReference type="InterPro" id="IPR000073">
    <property type="entry name" value="AB_hydrolase_1"/>
</dbReference>
<proteinExistence type="predicted"/>
<comment type="caution">
    <text evidence="2">The sequence shown here is derived from an EMBL/GenBank/DDBJ whole genome shotgun (WGS) entry which is preliminary data.</text>
</comment>
<protein>
    <submittedName>
        <fullName evidence="2">Alpha/beta hydrolase</fullName>
    </submittedName>
</protein>
<accession>A0ABT0GDM9</accession>
<gene>
    <name evidence="2" type="ORF">M0G41_03135</name>
</gene>
<keyword evidence="3" id="KW-1185">Reference proteome</keyword>
<sequence>MPASADPGPRRVLMVHGAGGGGWEWNRWSGVFKAAGWTVSAPDLQPSPAGLAATTLDDYLCQLAGWIEALRPQALVGASLGGLLCLACPAARALPRVLVNLMPPAPECERMPLREPYPPVIPWASAGRFAGTFEAMEDADAAARLFAFRHWRDESGRVLNAARAGIEIDAPAAACLIVASEADHDVPAEISAALALRLGASLLRLPGGHLSPLLGERAHEPAAHAVAWLNTSRGFRGN</sequence>
<dbReference type="SUPFAM" id="SSF53474">
    <property type="entry name" value="alpha/beta-Hydrolases"/>
    <property type="match status" value="1"/>
</dbReference>
<reference evidence="2" key="1">
    <citation type="submission" date="2022-04" db="EMBL/GenBank/DDBJ databases">
        <title>Lysobacter sp. CAU 1642 isolated from sea sand.</title>
        <authorList>
            <person name="Kim W."/>
        </authorList>
    </citation>
    <scope>NUCLEOTIDE SEQUENCE</scope>
    <source>
        <strain evidence="2">CAU 1642</strain>
    </source>
</reference>
<evidence type="ECO:0000313" key="3">
    <source>
        <dbReference type="Proteomes" id="UP001431449"/>
    </source>
</evidence>
<dbReference type="GO" id="GO:0016787">
    <property type="term" value="F:hydrolase activity"/>
    <property type="evidence" value="ECO:0007669"/>
    <property type="project" value="UniProtKB-KW"/>
</dbReference>